<feature type="region of interest" description="Disordered" evidence="1">
    <location>
        <begin position="1"/>
        <end position="45"/>
    </location>
</feature>
<protein>
    <submittedName>
        <fullName evidence="2">Uncharacterized protein</fullName>
    </submittedName>
</protein>
<dbReference type="EMBL" id="MU253761">
    <property type="protein sequence ID" value="KAG9247866.1"/>
    <property type="molecule type" value="Genomic_DNA"/>
</dbReference>
<feature type="compositionally biased region" description="Polar residues" evidence="1">
    <location>
        <begin position="35"/>
        <end position="45"/>
    </location>
</feature>
<comment type="caution">
    <text evidence="2">The sequence shown here is derived from an EMBL/GenBank/DDBJ whole genome shotgun (WGS) entry which is preliminary data.</text>
</comment>
<feature type="compositionally biased region" description="Polar residues" evidence="1">
    <location>
        <begin position="1"/>
        <end position="14"/>
    </location>
</feature>
<accession>A0A9P7Z9S8</accession>
<feature type="region of interest" description="Disordered" evidence="1">
    <location>
        <begin position="122"/>
        <end position="145"/>
    </location>
</feature>
<gene>
    <name evidence="2" type="ORF">BJ878DRAFT_538859</name>
</gene>
<evidence type="ECO:0000313" key="3">
    <source>
        <dbReference type="Proteomes" id="UP000887226"/>
    </source>
</evidence>
<name>A0A9P7Z9S8_9HELO</name>
<keyword evidence="3" id="KW-1185">Reference proteome</keyword>
<sequence>MNQNRYANVMNSTGEGQGGQETYRADGYRADPSYYPTSQASYSTPQAVYQPQTVAYAPAPRQSQSYPNFNAPDSNLYSSVTPQAVQMSYDSPSYPRQTAVQPSEFGYASSSLQTTTLQHNLSASSTGGYQQSSADQGHLQSDYGSGSQMAGVSQIHLDLSQAGEQFLHVPAMETAYASYQTKLKQIFQDIVDGKLLVGAQSLLQISEWLLGHVGELVDQTSLHADRIRLWGEFNTAWQALFVRQMDLIMESQVARNDPKLMNVEFIEKMAKNLIAMNDKIEKHGLVDYQMGVEEEKIFEVLMECLKEMGEEA</sequence>
<proteinExistence type="predicted"/>
<dbReference type="OrthoDB" id="5552418at2759"/>
<evidence type="ECO:0000256" key="1">
    <source>
        <dbReference type="SAM" id="MobiDB-lite"/>
    </source>
</evidence>
<dbReference type="Proteomes" id="UP000887226">
    <property type="component" value="Unassembled WGS sequence"/>
</dbReference>
<dbReference type="AlphaFoldDB" id="A0A9P7Z9S8"/>
<organism evidence="2 3">
    <name type="scientific">Calycina marina</name>
    <dbReference type="NCBI Taxonomy" id="1763456"/>
    <lineage>
        <taxon>Eukaryota</taxon>
        <taxon>Fungi</taxon>
        <taxon>Dikarya</taxon>
        <taxon>Ascomycota</taxon>
        <taxon>Pezizomycotina</taxon>
        <taxon>Leotiomycetes</taxon>
        <taxon>Helotiales</taxon>
        <taxon>Pezizellaceae</taxon>
        <taxon>Calycina</taxon>
    </lineage>
</organism>
<evidence type="ECO:0000313" key="2">
    <source>
        <dbReference type="EMBL" id="KAG9247866.1"/>
    </source>
</evidence>
<reference evidence="2" key="1">
    <citation type="journal article" date="2021" name="IMA Fungus">
        <title>Genomic characterization of three marine fungi, including Emericellopsis atlantica sp. nov. with signatures of a generalist lifestyle and marine biomass degradation.</title>
        <authorList>
            <person name="Hagestad O.C."/>
            <person name="Hou L."/>
            <person name="Andersen J.H."/>
            <person name="Hansen E.H."/>
            <person name="Altermark B."/>
            <person name="Li C."/>
            <person name="Kuhnert E."/>
            <person name="Cox R.J."/>
            <person name="Crous P.W."/>
            <person name="Spatafora J.W."/>
            <person name="Lail K."/>
            <person name="Amirebrahimi M."/>
            <person name="Lipzen A."/>
            <person name="Pangilinan J."/>
            <person name="Andreopoulos W."/>
            <person name="Hayes R.D."/>
            <person name="Ng V."/>
            <person name="Grigoriev I.V."/>
            <person name="Jackson S.A."/>
            <person name="Sutton T.D.S."/>
            <person name="Dobson A.D.W."/>
            <person name="Rama T."/>
        </authorList>
    </citation>
    <scope>NUCLEOTIDE SEQUENCE</scope>
    <source>
        <strain evidence="2">TRa3180A</strain>
    </source>
</reference>